<dbReference type="Pfam" id="PF04078">
    <property type="entry name" value="Rcd1"/>
    <property type="match status" value="1"/>
</dbReference>
<reference evidence="3" key="1">
    <citation type="submission" date="2024-07" db="EMBL/GenBank/DDBJ databases">
        <title>Two chromosome-level genome assemblies of Korean endemic species Abeliophyllum distichum and Forsythia ovata (Oleaceae).</title>
        <authorList>
            <person name="Jang H."/>
        </authorList>
    </citation>
    <scope>NUCLEOTIDE SEQUENCE [LARGE SCALE GENOMIC DNA]</scope>
</reference>
<evidence type="ECO:0000313" key="3">
    <source>
        <dbReference type="Proteomes" id="UP001604336"/>
    </source>
</evidence>
<dbReference type="EMBL" id="JBFOLK010000013">
    <property type="protein sequence ID" value="KAL2466975.1"/>
    <property type="molecule type" value="Genomic_DNA"/>
</dbReference>
<dbReference type="Gene3D" id="1.25.10.10">
    <property type="entry name" value="Leucine-rich Repeat Variant"/>
    <property type="match status" value="1"/>
</dbReference>
<accession>A0ABD1PSX6</accession>
<comment type="caution">
    <text evidence="2">The sequence shown here is derived from an EMBL/GenBank/DDBJ whole genome shotgun (WGS) entry which is preliminary data.</text>
</comment>
<dbReference type="PANTHER" id="PTHR12262">
    <property type="entry name" value="CCR4-NOT TRANSCRIPTION COMPLEX SUBUNIT 9"/>
    <property type="match status" value="1"/>
</dbReference>
<evidence type="ECO:0000256" key="1">
    <source>
        <dbReference type="SAM" id="MobiDB-lite"/>
    </source>
</evidence>
<feature type="region of interest" description="Disordered" evidence="1">
    <location>
        <begin position="1"/>
        <end position="33"/>
    </location>
</feature>
<name>A0ABD1PSX6_9LAMI</name>
<dbReference type="Proteomes" id="UP001604336">
    <property type="component" value="Unassembled WGS sequence"/>
</dbReference>
<sequence length="340" mass="37300">MAHQSWNSNAAAGGASSSWASGGSARRGDQAAANKNCKRKVAEKLVLDISDPDLRENALHELSKKRYQLRYLPSLLWSSFGTIAVLLQEIVSIYPTLSPPNLALAQSNKVCNALVLLQRVASHPETRVSLVNACIPLYLYPFLSTTSKAQSFEHLRLASLSVIRTLVKVDDTSVICFLLSTEVIPPLLCAMENGFELSKSAAILILQSILMNDVGLERICATPVQFFAVNRVLGNMVGALTLQPSSQLLECIIGCYLRLSDNETGLKALRNSLPDMLKDGTFNNSLHEDSTTRRCLQKLLYNIQGPLLPLQGGRKIWTHAGHQHWTPCNQHLSTIVGFPV</sequence>
<protein>
    <submittedName>
        <fullName evidence="2">Cell differentiation</fullName>
    </submittedName>
</protein>
<dbReference type="InterPro" id="IPR007216">
    <property type="entry name" value="CNOT9"/>
</dbReference>
<evidence type="ECO:0000313" key="2">
    <source>
        <dbReference type="EMBL" id="KAL2466975.1"/>
    </source>
</evidence>
<proteinExistence type="predicted"/>
<dbReference type="AlphaFoldDB" id="A0ABD1PSX6"/>
<dbReference type="InterPro" id="IPR011989">
    <property type="entry name" value="ARM-like"/>
</dbReference>
<gene>
    <name evidence="2" type="ORF">Adt_42826</name>
</gene>
<feature type="compositionally biased region" description="Low complexity" evidence="1">
    <location>
        <begin position="1"/>
        <end position="24"/>
    </location>
</feature>
<keyword evidence="3" id="KW-1185">Reference proteome</keyword>
<organism evidence="2 3">
    <name type="scientific">Abeliophyllum distichum</name>
    <dbReference type="NCBI Taxonomy" id="126358"/>
    <lineage>
        <taxon>Eukaryota</taxon>
        <taxon>Viridiplantae</taxon>
        <taxon>Streptophyta</taxon>
        <taxon>Embryophyta</taxon>
        <taxon>Tracheophyta</taxon>
        <taxon>Spermatophyta</taxon>
        <taxon>Magnoliopsida</taxon>
        <taxon>eudicotyledons</taxon>
        <taxon>Gunneridae</taxon>
        <taxon>Pentapetalae</taxon>
        <taxon>asterids</taxon>
        <taxon>lamiids</taxon>
        <taxon>Lamiales</taxon>
        <taxon>Oleaceae</taxon>
        <taxon>Forsythieae</taxon>
        <taxon>Abeliophyllum</taxon>
    </lineage>
</organism>